<name>A0A0M6YA91_9HYPH</name>
<reference evidence="2" key="1">
    <citation type="submission" date="2015-07" db="EMBL/GenBank/DDBJ databases">
        <authorList>
            <person name="Rodrigo-Torres Lidia"/>
            <person name="Arahal R.David."/>
        </authorList>
    </citation>
    <scope>NUCLEOTIDE SEQUENCE [LARGE SCALE GENOMIC DNA]</scope>
    <source>
        <strain evidence="2">CECT 4801</strain>
    </source>
</reference>
<gene>
    <name evidence="1" type="ORF">LAL4801_04185</name>
</gene>
<evidence type="ECO:0000313" key="1">
    <source>
        <dbReference type="EMBL" id="CTQ45730.1"/>
    </source>
</evidence>
<proteinExistence type="predicted"/>
<dbReference type="EMBL" id="CXST01000002">
    <property type="protein sequence ID" value="CTQ45730.1"/>
    <property type="molecule type" value="Genomic_DNA"/>
</dbReference>
<accession>A0A0M6YA91</accession>
<protein>
    <submittedName>
        <fullName evidence="1">Uncharacterized protein</fullName>
    </submittedName>
</protein>
<sequence>MTDRNAYKVEQIVKMTAEAEEMIEAGFASKAAQKRALENLNRAYGYIHDLHHDGLCKNAPHNGAEQWTQEMHQERGEFFAANETPFDLHQVREKKHAAIFGDFWQQVSDLMNLRDLAKATPINAPVKDEAKAKEEEIRASVVMTLEERKERFLHNLDVARMFNGLPVTVTAHYVTNEYGTTFVRHFFYFNGKLTRLAEIIAIAGILKDEREGKA</sequence>
<keyword evidence="2" id="KW-1185">Reference proteome</keyword>
<dbReference type="Proteomes" id="UP000048926">
    <property type="component" value="Unassembled WGS sequence"/>
</dbReference>
<dbReference type="AlphaFoldDB" id="A0A0M6YA91"/>
<organism evidence="1 2">
    <name type="scientific">Roseibium aggregatum</name>
    <dbReference type="NCBI Taxonomy" id="187304"/>
    <lineage>
        <taxon>Bacteria</taxon>
        <taxon>Pseudomonadati</taxon>
        <taxon>Pseudomonadota</taxon>
        <taxon>Alphaproteobacteria</taxon>
        <taxon>Hyphomicrobiales</taxon>
        <taxon>Stappiaceae</taxon>
        <taxon>Roseibium</taxon>
    </lineage>
</organism>
<evidence type="ECO:0000313" key="2">
    <source>
        <dbReference type="Proteomes" id="UP000048926"/>
    </source>
</evidence>